<keyword evidence="2" id="KW-1185">Reference proteome</keyword>
<gene>
    <name evidence="1" type="primary">Vigan.01G200600</name>
    <name evidence="1" type="ORF">VIGAN_01200600</name>
</gene>
<proteinExistence type="predicted"/>
<name>A0A0S3R1B8_PHAAN</name>
<evidence type="ECO:0000313" key="1">
    <source>
        <dbReference type="EMBL" id="BAT74355.1"/>
    </source>
</evidence>
<protein>
    <submittedName>
        <fullName evidence="1">Uncharacterized protein</fullName>
    </submittedName>
</protein>
<sequence>KAPVLVQNYQEGSSCQFSCFQILACTFVQHLPSEEAHAICHQSNLFFRWKTAKYMSMVTNTNFHQFIIANGKNCIFQTGR</sequence>
<organism evidence="1 2">
    <name type="scientific">Vigna angularis var. angularis</name>
    <dbReference type="NCBI Taxonomy" id="157739"/>
    <lineage>
        <taxon>Eukaryota</taxon>
        <taxon>Viridiplantae</taxon>
        <taxon>Streptophyta</taxon>
        <taxon>Embryophyta</taxon>
        <taxon>Tracheophyta</taxon>
        <taxon>Spermatophyta</taxon>
        <taxon>Magnoliopsida</taxon>
        <taxon>eudicotyledons</taxon>
        <taxon>Gunneridae</taxon>
        <taxon>Pentapetalae</taxon>
        <taxon>rosids</taxon>
        <taxon>fabids</taxon>
        <taxon>Fabales</taxon>
        <taxon>Fabaceae</taxon>
        <taxon>Papilionoideae</taxon>
        <taxon>50 kb inversion clade</taxon>
        <taxon>NPAAA clade</taxon>
        <taxon>indigoferoid/millettioid clade</taxon>
        <taxon>Phaseoleae</taxon>
        <taxon>Vigna</taxon>
    </lineage>
</organism>
<dbReference type="EMBL" id="AP015034">
    <property type="protein sequence ID" value="BAT74355.1"/>
    <property type="molecule type" value="Genomic_DNA"/>
</dbReference>
<reference evidence="1 2" key="1">
    <citation type="journal article" date="2015" name="Sci. Rep.">
        <title>The power of single molecule real-time sequencing technology in the de novo assembly of a eukaryotic genome.</title>
        <authorList>
            <person name="Sakai H."/>
            <person name="Naito K."/>
            <person name="Ogiso-Tanaka E."/>
            <person name="Takahashi Y."/>
            <person name="Iseki K."/>
            <person name="Muto C."/>
            <person name="Satou K."/>
            <person name="Teruya K."/>
            <person name="Shiroma A."/>
            <person name="Shimoji M."/>
            <person name="Hirano T."/>
            <person name="Itoh T."/>
            <person name="Kaga A."/>
            <person name="Tomooka N."/>
        </authorList>
    </citation>
    <scope>NUCLEOTIDE SEQUENCE [LARGE SCALE GENOMIC DNA]</scope>
    <source>
        <strain evidence="2">cv. Shumari</strain>
    </source>
</reference>
<dbReference type="Proteomes" id="UP000291084">
    <property type="component" value="Chromosome 1"/>
</dbReference>
<feature type="non-terminal residue" evidence="1">
    <location>
        <position position="1"/>
    </location>
</feature>
<accession>A0A0S3R1B8</accession>
<dbReference type="AlphaFoldDB" id="A0A0S3R1B8"/>
<evidence type="ECO:0000313" key="2">
    <source>
        <dbReference type="Proteomes" id="UP000291084"/>
    </source>
</evidence>